<dbReference type="SMART" id="SM00283">
    <property type="entry name" value="MA"/>
    <property type="match status" value="1"/>
</dbReference>
<dbReference type="RefSeq" id="WP_052370715.1">
    <property type="nucleotide sequence ID" value="NZ_MUKV01000004.1"/>
</dbReference>
<keyword evidence="4" id="KW-0175">Coiled coil</keyword>
<name>A0A1W0D6R2_9NEIS</name>
<evidence type="ECO:0000256" key="4">
    <source>
        <dbReference type="SAM" id="Coils"/>
    </source>
</evidence>
<dbReference type="GO" id="GO:0005886">
    <property type="term" value="C:plasma membrane"/>
    <property type="evidence" value="ECO:0007669"/>
    <property type="project" value="TreeGrafter"/>
</dbReference>
<dbReference type="InterPro" id="IPR004090">
    <property type="entry name" value="Chemotax_Me-accpt_rcpt"/>
</dbReference>
<dbReference type="PANTHER" id="PTHR43531">
    <property type="entry name" value="PROTEIN ICFG"/>
    <property type="match status" value="1"/>
</dbReference>
<evidence type="ECO:0000313" key="7">
    <source>
        <dbReference type="EMBL" id="OQS42680.1"/>
    </source>
</evidence>
<dbReference type="Proteomes" id="UP000192721">
    <property type="component" value="Unassembled WGS sequence"/>
</dbReference>
<dbReference type="PRINTS" id="PR00260">
    <property type="entry name" value="CHEMTRNSDUCR"/>
</dbReference>
<feature type="coiled-coil region" evidence="4">
    <location>
        <begin position="346"/>
        <end position="373"/>
    </location>
</feature>
<feature type="transmembrane region" description="Helical" evidence="5">
    <location>
        <begin position="20"/>
        <end position="42"/>
    </location>
</feature>
<dbReference type="PROSITE" id="PS50111">
    <property type="entry name" value="CHEMOTAXIS_TRANSDUC_2"/>
    <property type="match status" value="1"/>
</dbReference>
<evidence type="ECO:0000313" key="8">
    <source>
        <dbReference type="Proteomes" id="UP000192721"/>
    </source>
</evidence>
<keyword evidence="5" id="KW-0812">Transmembrane</keyword>
<dbReference type="GO" id="GO:0007165">
    <property type="term" value="P:signal transduction"/>
    <property type="evidence" value="ECO:0007669"/>
    <property type="project" value="UniProtKB-KW"/>
</dbReference>
<keyword evidence="5" id="KW-0472">Membrane</keyword>
<accession>A0A1W0D6R2</accession>
<organism evidence="7 8">
    <name type="scientific">Chromobacterium haemolyticum</name>
    <dbReference type="NCBI Taxonomy" id="394935"/>
    <lineage>
        <taxon>Bacteria</taxon>
        <taxon>Pseudomonadati</taxon>
        <taxon>Pseudomonadota</taxon>
        <taxon>Betaproteobacteria</taxon>
        <taxon>Neisseriales</taxon>
        <taxon>Chromobacteriaceae</taxon>
        <taxon>Chromobacterium</taxon>
    </lineage>
</organism>
<reference evidence="7 8" key="1">
    <citation type="submission" date="2017-02" db="EMBL/GenBank/DDBJ databases">
        <title>Chromobacterium haemolyticum H5244.</title>
        <authorList>
            <person name="Gulvik C.A."/>
        </authorList>
    </citation>
    <scope>NUCLEOTIDE SEQUENCE [LARGE SCALE GENOMIC DNA]</scope>
    <source>
        <strain evidence="7 8">H5244</strain>
    </source>
</reference>
<dbReference type="Pfam" id="PF00015">
    <property type="entry name" value="MCPsignal"/>
    <property type="match status" value="1"/>
</dbReference>
<proteinExistence type="inferred from homology"/>
<keyword evidence="1" id="KW-0145">Chemotaxis</keyword>
<feature type="domain" description="Methyl-accepting transducer" evidence="6">
    <location>
        <begin position="268"/>
        <end position="497"/>
    </location>
</feature>
<comment type="caution">
    <text evidence="7">The sequence shown here is derived from an EMBL/GenBank/DDBJ whole genome shotgun (WGS) entry which is preliminary data.</text>
</comment>
<dbReference type="EMBL" id="MUKV01000004">
    <property type="protein sequence ID" value="OQS42680.1"/>
    <property type="molecule type" value="Genomic_DNA"/>
</dbReference>
<evidence type="ECO:0000256" key="3">
    <source>
        <dbReference type="PROSITE-ProRule" id="PRU00284"/>
    </source>
</evidence>
<evidence type="ECO:0000256" key="5">
    <source>
        <dbReference type="SAM" id="Phobius"/>
    </source>
</evidence>
<evidence type="ECO:0000256" key="2">
    <source>
        <dbReference type="ARBA" id="ARBA00029447"/>
    </source>
</evidence>
<dbReference type="GO" id="GO:0004888">
    <property type="term" value="F:transmembrane signaling receptor activity"/>
    <property type="evidence" value="ECO:0007669"/>
    <property type="project" value="InterPro"/>
</dbReference>
<keyword evidence="3" id="KW-0807">Transducer</keyword>
<protein>
    <recommendedName>
        <fullName evidence="6">Methyl-accepting transducer domain-containing protein</fullName>
    </recommendedName>
</protein>
<feature type="coiled-coil region" evidence="4">
    <location>
        <begin position="89"/>
        <end position="149"/>
    </location>
</feature>
<dbReference type="AlphaFoldDB" id="A0A1W0D6R2"/>
<dbReference type="PANTHER" id="PTHR43531:SF11">
    <property type="entry name" value="METHYL-ACCEPTING CHEMOTAXIS PROTEIN 3"/>
    <property type="match status" value="1"/>
</dbReference>
<dbReference type="InterPro" id="IPR004089">
    <property type="entry name" value="MCPsignal_dom"/>
</dbReference>
<dbReference type="GO" id="GO:0006935">
    <property type="term" value="P:chemotaxis"/>
    <property type="evidence" value="ECO:0007669"/>
    <property type="project" value="UniProtKB-KW"/>
</dbReference>
<evidence type="ECO:0000256" key="1">
    <source>
        <dbReference type="ARBA" id="ARBA00022500"/>
    </source>
</evidence>
<keyword evidence="5" id="KW-1133">Transmembrane helix</keyword>
<dbReference type="Gene3D" id="1.10.287.950">
    <property type="entry name" value="Methyl-accepting chemotaxis protein"/>
    <property type="match status" value="1"/>
</dbReference>
<dbReference type="InterPro" id="IPR051310">
    <property type="entry name" value="MCP_chemotaxis"/>
</dbReference>
<evidence type="ECO:0000259" key="6">
    <source>
        <dbReference type="PROSITE" id="PS50111"/>
    </source>
</evidence>
<dbReference type="SUPFAM" id="SSF58104">
    <property type="entry name" value="Methyl-accepting chemotaxis protein (MCP) signaling domain"/>
    <property type="match status" value="1"/>
</dbReference>
<feature type="transmembrane region" description="Helical" evidence="5">
    <location>
        <begin position="200"/>
        <end position="220"/>
    </location>
</feature>
<gene>
    <name evidence="7" type="ORF">B0T45_04680</name>
</gene>
<sequence>MPAHFASAPGPSFLSVSRQLKLGFGALLFLLLALIGAGLYGLEQFHVQLEEITQVYGRHARLSDRMQVQIQEMRIDYRSLIIVSSRRDIDTWRERYLSARNRYLELEQRLADGIARQQAPGRASLQQALRQLQNRRIEAFIQLDQAMRQAAANQKYEARKVLGHATPNFLAALRKLRTETHALQQQAALQAESRGRELKTLLLTLAGGSALAGLLLAWAIHRNLWRILGAEPDELAERMREMAAGRLWRGGKLPAGTRRSVHSTLEYSSRHLSDIIQDVRHNADQLADSAREIRATAEALAQNSWAAALSVSATAQSCAQMHDVSQGNLAQAELTNAAAHDAARQVADGKQAVQTAENALEQIAERIATVEDIAYQTNLLALNAAIEAATAGRHGHGFAVVAGDVRKLAERSHHAAREISELARHSRHEARQAARALSGILERSAATAELVGGISAASREEARGISQVRDAMEHLGEVSQRNTSNSEALAATAAEVHKQAARLQQQIAYFLIQETSAETESASNPP</sequence>
<comment type="similarity">
    <text evidence="2">Belongs to the methyl-accepting chemotaxis (MCP) protein family.</text>
</comment>